<sequence>MDLSLIRIFICVYENKNISKAAEILNLSQPSVTYNLNRLRKHLNNPLFERTQYGVEATKLSHELYPVFKESILKIEIAVDEALNFNPLTSNKIFRIGLSDIGEICLLPTLIEYLRAHAPKIKIEVEEIKIDQVEKWLIEGFIDVAIFNSTHLEFKHLEYETLFLERYVALVNMNHPRIGSTLSFDAYLNESHVAIKSSTGHTQVDHVLKLMGHQRKIALEVPHFGVLQGVLDKTDLMVTLPSRAAQQYLNQSHVRVLELPFQMSEFYVGLHWFAQTNEPLARTWLIQTCKKVISVL</sequence>
<dbReference type="InterPro" id="IPR000847">
    <property type="entry name" value="LysR_HTH_N"/>
</dbReference>
<dbReference type="Proteomes" id="UP001256400">
    <property type="component" value="Chromosome"/>
</dbReference>
<dbReference type="SUPFAM" id="SSF46785">
    <property type="entry name" value="Winged helix' DNA-binding domain"/>
    <property type="match status" value="1"/>
</dbReference>
<evidence type="ECO:0000259" key="5">
    <source>
        <dbReference type="PROSITE" id="PS50931"/>
    </source>
</evidence>
<dbReference type="PROSITE" id="PS50931">
    <property type="entry name" value="HTH_LYSR"/>
    <property type="match status" value="1"/>
</dbReference>
<dbReference type="SUPFAM" id="SSF53850">
    <property type="entry name" value="Periplasmic binding protein-like II"/>
    <property type="match status" value="1"/>
</dbReference>
<dbReference type="GO" id="GO:0003677">
    <property type="term" value="F:DNA binding"/>
    <property type="evidence" value="ECO:0007669"/>
    <property type="project" value="UniProtKB-KW"/>
</dbReference>
<reference evidence="6 8" key="1">
    <citation type="submission" date="2016-08" db="EMBL/GenBank/DDBJ databases">
        <title>Complete genome sequence of Acinetobacter baylyi strain GFJ2.</title>
        <authorList>
            <person name="Tabata M."/>
            <person name="Kuboki S."/>
            <person name="Gibu N."/>
            <person name="Kinouchi Y."/>
            <person name="Vangnai A."/>
            <person name="Kasai D."/>
            <person name="Fukuda M."/>
        </authorList>
    </citation>
    <scope>NUCLEOTIDE SEQUENCE [LARGE SCALE GENOMIC DNA]</scope>
    <source>
        <strain evidence="6 8">GFJ2</strain>
    </source>
</reference>
<evidence type="ECO:0000313" key="7">
    <source>
        <dbReference type="EMBL" id="WND05208.1"/>
    </source>
</evidence>
<proteinExistence type="inferred from homology"/>
<dbReference type="PRINTS" id="PR00039">
    <property type="entry name" value="HTHLYSR"/>
</dbReference>
<dbReference type="CDD" id="cd08459">
    <property type="entry name" value="PBP2_DntR_NahR_LinR_like"/>
    <property type="match status" value="1"/>
</dbReference>
<keyword evidence="3" id="KW-0238">DNA-binding</keyword>
<evidence type="ECO:0000256" key="1">
    <source>
        <dbReference type="ARBA" id="ARBA00009437"/>
    </source>
</evidence>
<dbReference type="Proteomes" id="UP000185674">
    <property type="component" value="Chromosome"/>
</dbReference>
<dbReference type="KEGG" id="asol:BEN76_06830"/>
<dbReference type="InterPro" id="IPR050389">
    <property type="entry name" value="LysR-type_TF"/>
</dbReference>
<reference evidence="7" key="2">
    <citation type="submission" date="2023-09" db="EMBL/GenBank/DDBJ databases">
        <title>Acinetobacter soli.</title>
        <authorList>
            <person name="Kim B."/>
            <person name="Kim D."/>
            <person name="Park D."/>
        </authorList>
    </citation>
    <scope>NUCLEOTIDE SEQUENCE</scope>
    <source>
        <strain evidence="7">2023.05</strain>
    </source>
</reference>
<dbReference type="AlphaFoldDB" id="A0A1P8EHS4"/>
<dbReference type="InterPro" id="IPR005119">
    <property type="entry name" value="LysR_subst-bd"/>
</dbReference>
<protein>
    <submittedName>
        <fullName evidence="6">LysR family transcriptional regulator</fullName>
    </submittedName>
</protein>
<gene>
    <name evidence="6" type="ORF">BEN76_06830</name>
    <name evidence="7" type="ORF">RHP80_13560</name>
</gene>
<dbReference type="GO" id="GO:0003700">
    <property type="term" value="F:DNA-binding transcription factor activity"/>
    <property type="evidence" value="ECO:0007669"/>
    <property type="project" value="InterPro"/>
</dbReference>
<dbReference type="InterPro" id="IPR036388">
    <property type="entry name" value="WH-like_DNA-bd_sf"/>
</dbReference>
<comment type="similarity">
    <text evidence="1">Belongs to the LysR transcriptional regulatory family.</text>
</comment>
<keyword evidence="4" id="KW-0804">Transcription</keyword>
<dbReference type="Gene3D" id="1.10.10.10">
    <property type="entry name" value="Winged helix-like DNA-binding domain superfamily/Winged helix DNA-binding domain"/>
    <property type="match status" value="1"/>
</dbReference>
<accession>A0A1P8EHS4</accession>
<feature type="domain" description="HTH lysR-type" evidence="5">
    <location>
        <begin position="1"/>
        <end position="58"/>
    </location>
</feature>
<evidence type="ECO:0000256" key="2">
    <source>
        <dbReference type="ARBA" id="ARBA00023015"/>
    </source>
</evidence>
<organism evidence="6 8">
    <name type="scientific">Acinetobacter soli</name>
    <dbReference type="NCBI Taxonomy" id="487316"/>
    <lineage>
        <taxon>Bacteria</taxon>
        <taxon>Pseudomonadati</taxon>
        <taxon>Pseudomonadota</taxon>
        <taxon>Gammaproteobacteria</taxon>
        <taxon>Moraxellales</taxon>
        <taxon>Moraxellaceae</taxon>
        <taxon>Acinetobacter</taxon>
    </lineage>
</organism>
<dbReference type="PANTHER" id="PTHR30118:SF15">
    <property type="entry name" value="TRANSCRIPTIONAL REGULATORY PROTEIN"/>
    <property type="match status" value="1"/>
</dbReference>
<dbReference type="eggNOG" id="COG0583">
    <property type="taxonomic scope" value="Bacteria"/>
</dbReference>
<dbReference type="InterPro" id="IPR036390">
    <property type="entry name" value="WH_DNA-bd_sf"/>
</dbReference>
<name>A0A1P8EHS4_9GAMM</name>
<evidence type="ECO:0000256" key="3">
    <source>
        <dbReference type="ARBA" id="ARBA00023125"/>
    </source>
</evidence>
<dbReference type="EMBL" id="CP016896">
    <property type="protein sequence ID" value="APV35747.1"/>
    <property type="molecule type" value="Genomic_DNA"/>
</dbReference>
<dbReference type="GeneID" id="67510865"/>
<dbReference type="Gene3D" id="3.40.190.10">
    <property type="entry name" value="Periplasmic binding protein-like II"/>
    <property type="match status" value="2"/>
</dbReference>
<evidence type="ECO:0000313" key="8">
    <source>
        <dbReference type="Proteomes" id="UP000185674"/>
    </source>
</evidence>
<dbReference type="RefSeq" id="WP_055414538.1">
    <property type="nucleotide sequence ID" value="NZ_BHGE01000001.1"/>
</dbReference>
<dbReference type="PANTHER" id="PTHR30118">
    <property type="entry name" value="HTH-TYPE TRANSCRIPTIONAL REGULATOR LEUO-RELATED"/>
    <property type="match status" value="1"/>
</dbReference>
<dbReference type="Pfam" id="PF03466">
    <property type="entry name" value="LysR_substrate"/>
    <property type="match status" value="1"/>
</dbReference>
<dbReference type="STRING" id="487316.BEN76_06830"/>
<dbReference type="Pfam" id="PF00126">
    <property type="entry name" value="HTH_1"/>
    <property type="match status" value="1"/>
</dbReference>
<dbReference type="EMBL" id="CP134206">
    <property type="protein sequence ID" value="WND05208.1"/>
    <property type="molecule type" value="Genomic_DNA"/>
</dbReference>
<evidence type="ECO:0000313" key="6">
    <source>
        <dbReference type="EMBL" id="APV35747.1"/>
    </source>
</evidence>
<evidence type="ECO:0000256" key="4">
    <source>
        <dbReference type="ARBA" id="ARBA00023163"/>
    </source>
</evidence>
<keyword evidence="2" id="KW-0805">Transcription regulation</keyword>